<evidence type="ECO:0000256" key="3">
    <source>
        <dbReference type="ARBA" id="ARBA00022692"/>
    </source>
</evidence>
<dbReference type="InterPro" id="IPR025405">
    <property type="entry name" value="DUF4131"/>
</dbReference>
<proteinExistence type="predicted"/>
<keyword evidence="4 6" id="KW-1133">Transmembrane helix</keyword>
<dbReference type="InterPro" id="IPR036866">
    <property type="entry name" value="RibonucZ/Hydroxyglut_hydro"/>
</dbReference>
<dbReference type="RefSeq" id="WP_110518790.1">
    <property type="nucleotide sequence ID" value="NZ_PDOF01000001.1"/>
</dbReference>
<dbReference type="Proteomes" id="UP000248066">
    <property type="component" value="Unassembled WGS sequence"/>
</dbReference>
<feature type="transmembrane region" description="Helical" evidence="6">
    <location>
        <begin position="415"/>
        <end position="433"/>
    </location>
</feature>
<dbReference type="SMART" id="SM00849">
    <property type="entry name" value="Lactamase_B"/>
    <property type="match status" value="1"/>
</dbReference>
<sequence length="767" mass="85764">MIRPWFLCAFITLAAVMWAFEGGAFFTYVFTAIAFLLTFIHRKKLSFYWIGFMLFWFIMVMFWTGLSASGNTTVYTGDVTQIRGTVISVPLERPSGVRFVFKTEEGEKIQAAVPVMMDAPEYGDKCLLKGKLERPSPKWNEFGFDYRFFLQQQGIEWLFYAGEYVCVSENNLMGVLYRLRNKGLSGIEALAENQNEKRAAAVIQALVFGERTLMEENQREAYQIIGVSHLLAVSGLHVGLVIFLVLFLLQRAGVTKESSLTGILFFLPFYIVMAGGAPSVTRASLMSFAIIAALKMNMPVKPADTIAFVFILLLLWDPWLLYHLGFQLSFLTTLVLILSGRILSRPSGSIVTLLRVTFLAQLASFPLIVFHFHEFSLLSIPFNLIFIPYISFIILPLSLLITFSLMLFPLLSKMLFIFAAVTLEWFHEVMFWVNDLSLFRIVFGQASPVMVFVMYISVIAFFTAWDRLPFRRCAPLLSAVLLTALIQLALPYLNKEGTVTMLDVGQGDAILIELPFREKVYLIDTGGFVPFSDGPVPAGPGERVILPHLKGRGITEIDKLILTHGHADHIGEVCVLAEKIKIGMALYPIGGMDSPLEREVYDCLADAAVPIVNVSEGAVWNTNGAQFRVLSPNGTENTENDRSIVLQGLMGGRSWLFTGDIEEAAERRILHDYPDLDADVLKTSHHGSSSSTIPEFAELIRPGISLIPVGRNNRHGHPSAEVVSRLAANGARVYRTDEKGDVSIRFTREEGITEVKVMVEPETQERQ</sequence>
<evidence type="ECO:0000256" key="6">
    <source>
        <dbReference type="SAM" id="Phobius"/>
    </source>
</evidence>
<feature type="domain" description="Metallo-beta-lactamase" evidence="7">
    <location>
        <begin position="506"/>
        <end position="711"/>
    </location>
</feature>
<dbReference type="NCBIfam" id="TIGR00361">
    <property type="entry name" value="ComEC_Rec2"/>
    <property type="match status" value="1"/>
</dbReference>
<dbReference type="InterPro" id="IPR035681">
    <property type="entry name" value="ComA-like_MBL"/>
</dbReference>
<feature type="transmembrane region" description="Helical" evidence="6">
    <location>
        <begin position="385"/>
        <end position="408"/>
    </location>
</feature>
<dbReference type="InterPro" id="IPR004797">
    <property type="entry name" value="Competence_ComEC/Rec2"/>
</dbReference>
<dbReference type="AlphaFoldDB" id="A0A2W0HY38"/>
<keyword evidence="3 6" id="KW-0812">Transmembrane</keyword>
<organism evidence="8 9">
    <name type="scientific">Alteribacter lacisalsi</name>
    <dbReference type="NCBI Taxonomy" id="2045244"/>
    <lineage>
        <taxon>Bacteria</taxon>
        <taxon>Bacillati</taxon>
        <taxon>Bacillota</taxon>
        <taxon>Bacilli</taxon>
        <taxon>Bacillales</taxon>
        <taxon>Bacillaceae</taxon>
        <taxon>Alteribacter</taxon>
    </lineage>
</organism>
<dbReference type="InterPro" id="IPR052159">
    <property type="entry name" value="Competence_DNA_uptake"/>
</dbReference>
<dbReference type="Gene3D" id="3.60.15.10">
    <property type="entry name" value="Ribonuclease Z/Hydroxyacylglutathione hydrolase-like"/>
    <property type="match status" value="1"/>
</dbReference>
<feature type="transmembrane region" description="Helical" evidence="6">
    <location>
        <begin position="474"/>
        <end position="493"/>
    </location>
</feature>
<feature type="transmembrane region" description="Helical" evidence="6">
    <location>
        <begin position="269"/>
        <end position="294"/>
    </location>
</feature>
<keyword evidence="5 6" id="KW-0472">Membrane</keyword>
<dbReference type="NCBIfam" id="TIGR00360">
    <property type="entry name" value="ComEC_N-term"/>
    <property type="match status" value="1"/>
</dbReference>
<dbReference type="SUPFAM" id="SSF56281">
    <property type="entry name" value="Metallo-hydrolase/oxidoreductase"/>
    <property type="match status" value="1"/>
</dbReference>
<dbReference type="InterPro" id="IPR001279">
    <property type="entry name" value="Metallo-B-lactamas"/>
</dbReference>
<dbReference type="GO" id="GO:0030420">
    <property type="term" value="P:establishment of competence for transformation"/>
    <property type="evidence" value="ECO:0007669"/>
    <property type="project" value="InterPro"/>
</dbReference>
<feature type="transmembrane region" description="Helical" evidence="6">
    <location>
        <begin position="439"/>
        <end position="462"/>
    </location>
</feature>
<dbReference type="PANTHER" id="PTHR30619:SF1">
    <property type="entry name" value="RECOMBINATION PROTEIN 2"/>
    <property type="match status" value="1"/>
</dbReference>
<feature type="transmembrane region" description="Helical" evidence="6">
    <location>
        <begin position="46"/>
        <end position="66"/>
    </location>
</feature>
<gene>
    <name evidence="8" type="ORF">CR205_09065</name>
</gene>
<comment type="subcellular location">
    <subcellularLocation>
        <location evidence="1">Cell membrane</location>
        <topology evidence="1">Multi-pass membrane protein</topology>
    </subcellularLocation>
</comment>
<feature type="transmembrane region" description="Helical" evidence="6">
    <location>
        <begin position="7"/>
        <end position="40"/>
    </location>
</feature>
<comment type="caution">
    <text evidence="8">The sequence shown here is derived from an EMBL/GenBank/DDBJ whole genome shotgun (WGS) entry which is preliminary data.</text>
</comment>
<dbReference type="Pfam" id="PF00753">
    <property type="entry name" value="Lactamase_B"/>
    <property type="match status" value="1"/>
</dbReference>
<dbReference type="InterPro" id="IPR004477">
    <property type="entry name" value="ComEC_N"/>
</dbReference>
<name>A0A2W0HY38_9BACI</name>
<evidence type="ECO:0000256" key="1">
    <source>
        <dbReference type="ARBA" id="ARBA00004651"/>
    </source>
</evidence>
<keyword evidence="2" id="KW-1003">Cell membrane</keyword>
<dbReference type="GO" id="GO:0005886">
    <property type="term" value="C:plasma membrane"/>
    <property type="evidence" value="ECO:0007669"/>
    <property type="project" value="UniProtKB-SubCell"/>
</dbReference>
<reference evidence="8 9" key="1">
    <citation type="submission" date="2017-10" db="EMBL/GenBank/DDBJ databases">
        <title>Bacillus sp. nov., a halophilic bacterium isolated from a Yangshapao Lake.</title>
        <authorList>
            <person name="Wang H."/>
        </authorList>
    </citation>
    <scope>NUCLEOTIDE SEQUENCE [LARGE SCALE GENOMIC DNA]</scope>
    <source>
        <strain evidence="8 9">YSP-3</strain>
    </source>
</reference>
<dbReference type="Pfam" id="PF13567">
    <property type="entry name" value="DUF4131"/>
    <property type="match status" value="1"/>
</dbReference>
<feature type="transmembrane region" description="Helical" evidence="6">
    <location>
        <begin position="356"/>
        <end position="373"/>
    </location>
</feature>
<evidence type="ECO:0000256" key="4">
    <source>
        <dbReference type="ARBA" id="ARBA00022989"/>
    </source>
</evidence>
<evidence type="ECO:0000313" key="8">
    <source>
        <dbReference type="EMBL" id="PYZ98708.1"/>
    </source>
</evidence>
<evidence type="ECO:0000256" key="5">
    <source>
        <dbReference type="ARBA" id="ARBA00023136"/>
    </source>
</evidence>
<dbReference type="PANTHER" id="PTHR30619">
    <property type="entry name" value="DNA INTERNALIZATION/COMPETENCE PROTEIN COMEC/REC2"/>
    <property type="match status" value="1"/>
</dbReference>
<feature type="transmembrane region" description="Helical" evidence="6">
    <location>
        <begin position="328"/>
        <end position="344"/>
    </location>
</feature>
<protein>
    <submittedName>
        <fullName evidence="8">DNA internalization-related competence protein ComEC/Rec2</fullName>
    </submittedName>
</protein>
<dbReference type="EMBL" id="PDOF01000001">
    <property type="protein sequence ID" value="PYZ98708.1"/>
    <property type="molecule type" value="Genomic_DNA"/>
</dbReference>
<dbReference type="CDD" id="cd07731">
    <property type="entry name" value="ComA-like_MBL-fold"/>
    <property type="match status" value="1"/>
</dbReference>
<dbReference type="Pfam" id="PF03772">
    <property type="entry name" value="Competence"/>
    <property type="match status" value="1"/>
</dbReference>
<accession>A0A2W0HY38</accession>
<keyword evidence="9" id="KW-1185">Reference proteome</keyword>
<evidence type="ECO:0000259" key="7">
    <source>
        <dbReference type="SMART" id="SM00849"/>
    </source>
</evidence>
<evidence type="ECO:0000256" key="2">
    <source>
        <dbReference type="ARBA" id="ARBA00022475"/>
    </source>
</evidence>
<evidence type="ECO:0000313" key="9">
    <source>
        <dbReference type="Proteomes" id="UP000248066"/>
    </source>
</evidence>
<feature type="transmembrane region" description="Helical" evidence="6">
    <location>
        <begin position="221"/>
        <end position="249"/>
    </location>
</feature>